<evidence type="ECO:0000256" key="3">
    <source>
        <dbReference type="ARBA" id="ARBA00011131"/>
    </source>
</evidence>
<dbReference type="Pfam" id="PF02687">
    <property type="entry name" value="FtsX"/>
    <property type="match status" value="1"/>
</dbReference>
<gene>
    <name evidence="13" type="ORF">GCM10010917_27890</name>
</gene>
<keyword evidence="9 11" id="KW-0472">Membrane</keyword>
<dbReference type="RefSeq" id="WP_094093803.1">
    <property type="nucleotide sequence ID" value="NZ_BMHF01000009.1"/>
</dbReference>
<evidence type="ECO:0000256" key="11">
    <source>
        <dbReference type="SAM" id="Phobius"/>
    </source>
</evidence>
<dbReference type="InterPro" id="IPR003838">
    <property type="entry name" value="ABC3_permease_C"/>
</dbReference>
<feature type="transmembrane region" description="Helical" evidence="11">
    <location>
        <begin position="326"/>
        <end position="350"/>
    </location>
</feature>
<comment type="function">
    <text evidence="10">Part of the ABC transporter complex hrt involved in hemin import. Responsible for the translocation of the substrate across the membrane.</text>
</comment>
<evidence type="ECO:0000259" key="12">
    <source>
        <dbReference type="Pfam" id="PF02687"/>
    </source>
</evidence>
<evidence type="ECO:0000256" key="10">
    <source>
        <dbReference type="ARBA" id="ARBA00024973"/>
    </source>
</evidence>
<evidence type="ECO:0000256" key="8">
    <source>
        <dbReference type="ARBA" id="ARBA00022989"/>
    </source>
</evidence>
<evidence type="ECO:0000256" key="7">
    <source>
        <dbReference type="ARBA" id="ARBA00022692"/>
    </source>
</evidence>
<keyword evidence="6" id="KW-1003">Cell membrane</keyword>
<reference evidence="14" key="1">
    <citation type="journal article" date="2019" name="Int. J. Syst. Evol. Microbiol.">
        <title>The Global Catalogue of Microorganisms (GCM) 10K type strain sequencing project: providing services to taxonomists for standard genome sequencing and annotation.</title>
        <authorList>
            <consortium name="The Broad Institute Genomics Platform"/>
            <consortium name="The Broad Institute Genome Sequencing Center for Infectious Disease"/>
            <person name="Wu L."/>
            <person name="Ma J."/>
        </authorList>
    </citation>
    <scope>NUCLEOTIDE SEQUENCE [LARGE SCALE GENOMIC DNA]</scope>
    <source>
        <strain evidence="14">CGMCC 1.15044</strain>
    </source>
</reference>
<evidence type="ECO:0000313" key="13">
    <source>
        <dbReference type="EMBL" id="GGA41055.1"/>
    </source>
</evidence>
<feature type="transmembrane region" description="Helical" evidence="11">
    <location>
        <begin position="283"/>
        <end position="306"/>
    </location>
</feature>
<evidence type="ECO:0000256" key="5">
    <source>
        <dbReference type="ARBA" id="ARBA00022448"/>
    </source>
</evidence>
<feature type="domain" description="ABC3 transporter permease C-terminal" evidence="12">
    <location>
        <begin position="243"/>
        <end position="353"/>
    </location>
</feature>
<evidence type="ECO:0000256" key="1">
    <source>
        <dbReference type="ARBA" id="ARBA00004651"/>
    </source>
</evidence>
<dbReference type="InterPro" id="IPR051125">
    <property type="entry name" value="ABC-4/HrtB_transporter"/>
</dbReference>
<protein>
    <recommendedName>
        <fullName evidence="4">Putative hemin transport system permease protein HrtB</fullName>
    </recommendedName>
</protein>
<dbReference type="Proteomes" id="UP000609323">
    <property type="component" value="Unassembled WGS sequence"/>
</dbReference>
<evidence type="ECO:0000313" key="14">
    <source>
        <dbReference type="Proteomes" id="UP000609323"/>
    </source>
</evidence>
<comment type="subcellular location">
    <subcellularLocation>
        <location evidence="1">Cell membrane</location>
        <topology evidence="1">Multi-pass membrane protein</topology>
    </subcellularLocation>
</comment>
<keyword evidence="14" id="KW-1185">Reference proteome</keyword>
<organism evidence="13 14">
    <name type="scientific">Paenibacillus physcomitrellae</name>
    <dbReference type="NCBI Taxonomy" id="1619311"/>
    <lineage>
        <taxon>Bacteria</taxon>
        <taxon>Bacillati</taxon>
        <taxon>Bacillota</taxon>
        <taxon>Bacilli</taxon>
        <taxon>Bacillales</taxon>
        <taxon>Paenibacillaceae</taxon>
        <taxon>Paenibacillus</taxon>
    </lineage>
</organism>
<comment type="similarity">
    <text evidence="2">Belongs to the ABC-4 integral membrane protein family. HrtB subfamily.</text>
</comment>
<proteinExistence type="inferred from homology"/>
<dbReference type="PANTHER" id="PTHR43738">
    <property type="entry name" value="ABC TRANSPORTER, MEMBRANE PROTEIN"/>
    <property type="match status" value="1"/>
</dbReference>
<name>A0ABQ1GCE2_9BACL</name>
<evidence type="ECO:0000256" key="9">
    <source>
        <dbReference type="ARBA" id="ARBA00023136"/>
    </source>
</evidence>
<keyword evidence="5" id="KW-0813">Transport</keyword>
<comment type="subunit">
    <text evidence="3">The complex is composed of two ATP-binding proteins (HrtA), two transmembrane proteins (HrtB) and a solute-binding protein.</text>
</comment>
<comment type="caution">
    <text evidence="13">The sequence shown here is derived from an EMBL/GenBank/DDBJ whole genome shotgun (WGS) entry which is preliminary data.</text>
</comment>
<sequence>MFLSIREIRHAKARYVLLLVIMLLVTFLVLFVTGLARGLAYANASSVENMPARYFLLQQNSDNRFSRSQLDSSSIQQAQAAIGQEHAASLGVRMGTITVDGGVLKTDIAVFGIDPDGLLAPEAAEGTPLRAAGEGEVLADSGLKEAGVKLGSLIKDQSSGLSWKVGGFTDDASYSHAPVVYMNLADWGKLSGGAAVYNAIAVQGNRGTADAAAATLKDVDLITKKEAISAIPGYSAEQASLTMMIAFLFVIAAFVLTVFAYVMTLQKTSQFGVLKAIGVKTGYLAGSVLLQMVLLSVVSVAVGLVLTWGMALALPSGMPFMLEAGVMAGTALLIIVVSAAGALVSALRVAKIDALDAIGRVA</sequence>
<keyword evidence="8 11" id="KW-1133">Transmembrane helix</keyword>
<keyword evidence="7 11" id="KW-0812">Transmembrane</keyword>
<dbReference type="PANTHER" id="PTHR43738:SF1">
    <property type="entry name" value="HEMIN TRANSPORT SYSTEM PERMEASE PROTEIN HRTB-RELATED"/>
    <property type="match status" value="1"/>
</dbReference>
<feature type="transmembrane region" description="Helical" evidence="11">
    <location>
        <begin position="241"/>
        <end position="262"/>
    </location>
</feature>
<accession>A0ABQ1GCE2</accession>
<evidence type="ECO:0000256" key="4">
    <source>
        <dbReference type="ARBA" id="ARBA00016962"/>
    </source>
</evidence>
<evidence type="ECO:0000256" key="6">
    <source>
        <dbReference type="ARBA" id="ARBA00022475"/>
    </source>
</evidence>
<dbReference type="EMBL" id="BMHF01000009">
    <property type="protein sequence ID" value="GGA41055.1"/>
    <property type="molecule type" value="Genomic_DNA"/>
</dbReference>
<evidence type="ECO:0000256" key="2">
    <source>
        <dbReference type="ARBA" id="ARBA00008697"/>
    </source>
</evidence>